<feature type="transmembrane region" description="Helical" evidence="6">
    <location>
        <begin position="303"/>
        <end position="331"/>
    </location>
</feature>
<keyword evidence="2" id="KW-1003">Cell membrane</keyword>
<sequence length="391" mass="43026">MPVDLRSALFYSRKDIFKNKKIFIFITLSIIFATANIIIINGLTDGMIKDLVDNTIESSSGHLNIYPADNERFIEGIGVKEQKLATMEKVEAYSPRISASGVLSNEELSASIAILALDPDKERRTTKLLDKIIKGLAINSNDKNAILVSYRLAEDLKLDVGDEAELAFENGKVKVYNVKGIIRTGAADFDSSTIIISLNEANQQLAFDNSASVILVKLSDKELADAYMPVIMQSLGVSNVKTWKKEIEYLLSFAGAWQGFSSIISAVGLVAAAISVGIIIYINVIHKNRQIGIMKAIGAKDDFIFTVFLMEAVLFGVIGVSIGDGLGYFAIRYLEEHPLYDAIMQTWIGARFEYYLFYKATIVSFAVTILAGVYPAIKASRVDIIKSIWGT</sequence>
<dbReference type="GO" id="GO:0044874">
    <property type="term" value="P:lipoprotein localization to outer membrane"/>
    <property type="evidence" value="ECO:0007669"/>
    <property type="project" value="TreeGrafter"/>
</dbReference>
<dbReference type="PANTHER" id="PTHR30489:SF0">
    <property type="entry name" value="LIPOPROTEIN-RELEASING SYSTEM TRANSMEMBRANE PROTEIN LOLE"/>
    <property type="match status" value="1"/>
</dbReference>
<keyword evidence="5 6" id="KW-0472">Membrane</keyword>
<dbReference type="EMBL" id="FZMP01000202">
    <property type="protein sequence ID" value="SNQ61923.1"/>
    <property type="molecule type" value="Genomic_DNA"/>
</dbReference>
<dbReference type="RefSeq" id="WP_096206550.1">
    <property type="nucleotide sequence ID" value="NZ_FZMP01000202.1"/>
</dbReference>
<dbReference type="InterPro" id="IPR003838">
    <property type="entry name" value="ABC3_permease_C"/>
</dbReference>
<dbReference type="Proteomes" id="UP000218615">
    <property type="component" value="Unassembled WGS sequence"/>
</dbReference>
<dbReference type="InterPro" id="IPR051447">
    <property type="entry name" value="Lipoprotein-release_system"/>
</dbReference>
<keyword evidence="10" id="KW-1185">Reference proteome</keyword>
<feature type="transmembrane region" description="Helical" evidence="6">
    <location>
        <begin position="260"/>
        <end position="282"/>
    </location>
</feature>
<evidence type="ECO:0000256" key="4">
    <source>
        <dbReference type="ARBA" id="ARBA00022989"/>
    </source>
</evidence>
<evidence type="ECO:0000256" key="5">
    <source>
        <dbReference type="ARBA" id="ARBA00023136"/>
    </source>
</evidence>
<dbReference type="PANTHER" id="PTHR30489">
    <property type="entry name" value="LIPOPROTEIN-RELEASING SYSTEM TRANSMEMBRANE PROTEIN LOLE"/>
    <property type="match status" value="1"/>
</dbReference>
<evidence type="ECO:0000256" key="3">
    <source>
        <dbReference type="ARBA" id="ARBA00022692"/>
    </source>
</evidence>
<feature type="transmembrane region" description="Helical" evidence="6">
    <location>
        <begin position="356"/>
        <end position="377"/>
    </location>
</feature>
<keyword evidence="4 6" id="KW-1133">Transmembrane helix</keyword>
<evidence type="ECO:0000259" key="7">
    <source>
        <dbReference type="Pfam" id="PF02687"/>
    </source>
</evidence>
<organism evidence="9 10">
    <name type="scientific">Candidatus Methanoperedens nitratireducens</name>
    <dbReference type="NCBI Taxonomy" id="1392998"/>
    <lineage>
        <taxon>Archaea</taxon>
        <taxon>Methanobacteriati</taxon>
        <taxon>Methanobacteriota</taxon>
        <taxon>Stenosarchaea group</taxon>
        <taxon>Methanomicrobia</taxon>
        <taxon>Methanosarcinales</taxon>
        <taxon>ANME-2 cluster</taxon>
        <taxon>Candidatus Methanoperedentaceae</taxon>
        <taxon>Candidatus Methanoperedens</taxon>
    </lineage>
</organism>
<comment type="subcellular location">
    <subcellularLocation>
        <location evidence="1">Cell membrane</location>
        <topology evidence="1">Multi-pass membrane protein</topology>
    </subcellularLocation>
</comment>
<protein>
    <recommendedName>
        <fullName evidence="11">ABC-type transport system, involved in lipoprotein release, permease component</fullName>
    </recommendedName>
</protein>
<feature type="domain" description="MacB-like periplasmic core" evidence="8">
    <location>
        <begin position="26"/>
        <end position="226"/>
    </location>
</feature>
<keyword evidence="3 6" id="KW-0812">Transmembrane</keyword>
<dbReference type="InterPro" id="IPR025857">
    <property type="entry name" value="MacB_PCD"/>
</dbReference>
<accession>A0A284VRV3</accession>
<feature type="transmembrane region" description="Helical" evidence="6">
    <location>
        <begin position="22"/>
        <end position="43"/>
    </location>
</feature>
<reference evidence="10" key="1">
    <citation type="submission" date="2017-06" db="EMBL/GenBank/DDBJ databases">
        <authorList>
            <person name="Cremers G."/>
        </authorList>
    </citation>
    <scope>NUCLEOTIDE SEQUENCE [LARGE SCALE GENOMIC DNA]</scope>
</reference>
<name>A0A284VRV3_9EURY</name>
<proteinExistence type="predicted"/>
<evidence type="ECO:0000313" key="9">
    <source>
        <dbReference type="EMBL" id="SNQ61923.1"/>
    </source>
</evidence>
<dbReference type="OrthoDB" id="11469at2157"/>
<dbReference type="Pfam" id="PF12704">
    <property type="entry name" value="MacB_PCD"/>
    <property type="match status" value="1"/>
</dbReference>
<evidence type="ECO:0000256" key="2">
    <source>
        <dbReference type="ARBA" id="ARBA00022475"/>
    </source>
</evidence>
<dbReference type="Pfam" id="PF02687">
    <property type="entry name" value="FtsX"/>
    <property type="match status" value="1"/>
</dbReference>
<feature type="domain" description="ABC3 transporter permease C-terminal" evidence="7">
    <location>
        <begin position="263"/>
        <end position="382"/>
    </location>
</feature>
<evidence type="ECO:0000256" key="6">
    <source>
        <dbReference type="SAM" id="Phobius"/>
    </source>
</evidence>
<dbReference type="GO" id="GO:0098797">
    <property type="term" value="C:plasma membrane protein complex"/>
    <property type="evidence" value="ECO:0007669"/>
    <property type="project" value="TreeGrafter"/>
</dbReference>
<dbReference type="AlphaFoldDB" id="A0A284VRV3"/>
<evidence type="ECO:0000256" key="1">
    <source>
        <dbReference type="ARBA" id="ARBA00004651"/>
    </source>
</evidence>
<evidence type="ECO:0000313" key="10">
    <source>
        <dbReference type="Proteomes" id="UP000218615"/>
    </source>
</evidence>
<evidence type="ECO:0000259" key="8">
    <source>
        <dbReference type="Pfam" id="PF12704"/>
    </source>
</evidence>
<gene>
    <name evidence="9" type="ORF">MNV_550013</name>
</gene>
<evidence type="ECO:0008006" key="11">
    <source>
        <dbReference type="Google" id="ProtNLM"/>
    </source>
</evidence>